<dbReference type="Gene3D" id="3.30.470.20">
    <property type="entry name" value="ATP-grasp fold, B domain"/>
    <property type="match status" value="1"/>
</dbReference>
<evidence type="ECO:0000256" key="11">
    <source>
        <dbReference type="ARBA" id="ARBA00022960"/>
    </source>
</evidence>
<feature type="active site" evidence="17">
    <location>
        <position position="267"/>
    </location>
</feature>
<dbReference type="AlphaFoldDB" id="A0A1R1MMR2"/>
<dbReference type="NCBIfam" id="TIGR01205">
    <property type="entry name" value="D_ala_D_alaTIGR"/>
    <property type="match status" value="1"/>
</dbReference>
<evidence type="ECO:0000256" key="6">
    <source>
        <dbReference type="ARBA" id="ARBA00022598"/>
    </source>
</evidence>
<evidence type="ECO:0000256" key="10">
    <source>
        <dbReference type="ARBA" id="ARBA00022842"/>
    </source>
</evidence>
<evidence type="ECO:0000313" key="21">
    <source>
        <dbReference type="EMBL" id="OMH41105.1"/>
    </source>
</evidence>
<reference evidence="21 22" key="1">
    <citation type="submission" date="2016-10" db="EMBL/GenBank/DDBJ databases">
        <title>Genome sequence of a sulfur-reducing bacterium Desulfurobacterium indicum K6013.</title>
        <authorList>
            <person name="Cao J."/>
            <person name="Shao Z."/>
            <person name="Alain K."/>
            <person name="Jebbar M."/>
        </authorList>
    </citation>
    <scope>NUCLEOTIDE SEQUENCE [LARGE SCALE GENOMIC DNA]</scope>
    <source>
        <strain evidence="21 22">K6013</strain>
    </source>
</reference>
<keyword evidence="6 16" id="KW-0436">Ligase</keyword>
<comment type="caution">
    <text evidence="21">The sequence shown here is derived from an EMBL/GenBank/DDBJ whole genome shotgun (WGS) entry which is preliminary data.</text>
</comment>
<keyword evidence="7 18" id="KW-0479">Metal-binding</keyword>
<dbReference type="PROSITE" id="PS00843">
    <property type="entry name" value="DALA_DALA_LIGASE_1"/>
    <property type="match status" value="1"/>
</dbReference>
<dbReference type="SUPFAM" id="SSF52440">
    <property type="entry name" value="PreATP-grasp domain"/>
    <property type="match status" value="1"/>
</dbReference>
<dbReference type="PANTHER" id="PTHR23132">
    <property type="entry name" value="D-ALANINE--D-ALANINE LIGASE"/>
    <property type="match status" value="1"/>
</dbReference>
<evidence type="ECO:0000256" key="5">
    <source>
        <dbReference type="ARBA" id="ARBA00022490"/>
    </source>
</evidence>
<dbReference type="NCBIfam" id="NF002378">
    <property type="entry name" value="PRK01372.1"/>
    <property type="match status" value="1"/>
</dbReference>
<evidence type="ECO:0000313" key="22">
    <source>
        <dbReference type="Proteomes" id="UP000187408"/>
    </source>
</evidence>
<evidence type="ECO:0000256" key="19">
    <source>
        <dbReference type="PROSITE-ProRule" id="PRU00409"/>
    </source>
</evidence>
<dbReference type="SUPFAM" id="SSF56059">
    <property type="entry name" value="Glutathione synthetase ATP-binding domain-like"/>
    <property type="match status" value="1"/>
</dbReference>
<keyword evidence="22" id="KW-1185">Reference proteome</keyword>
<dbReference type="UniPathway" id="UPA00219"/>
<evidence type="ECO:0000259" key="20">
    <source>
        <dbReference type="PROSITE" id="PS50975"/>
    </source>
</evidence>
<dbReference type="RefSeq" id="WP_076712434.1">
    <property type="nucleotide sequence ID" value="NZ_MOEN01000004.1"/>
</dbReference>
<dbReference type="InterPro" id="IPR011761">
    <property type="entry name" value="ATP-grasp"/>
</dbReference>
<feature type="binding site" evidence="18">
    <location>
        <position position="258"/>
    </location>
    <ligand>
        <name>Mg(2+)</name>
        <dbReference type="ChEBI" id="CHEBI:18420"/>
        <label>2</label>
    </ligand>
</feature>
<dbReference type="Gene3D" id="3.40.50.20">
    <property type="match status" value="1"/>
</dbReference>
<dbReference type="GO" id="GO:0008360">
    <property type="term" value="P:regulation of cell shape"/>
    <property type="evidence" value="ECO:0007669"/>
    <property type="project" value="UniProtKB-KW"/>
</dbReference>
<evidence type="ECO:0000256" key="18">
    <source>
        <dbReference type="PIRSR" id="PIRSR039102-3"/>
    </source>
</evidence>
<dbReference type="GO" id="GO:0005524">
    <property type="term" value="F:ATP binding"/>
    <property type="evidence" value="ECO:0007669"/>
    <property type="project" value="UniProtKB-UniRule"/>
</dbReference>
<gene>
    <name evidence="16" type="primary">ddl</name>
    <name evidence="21" type="ORF">BLW93_01950</name>
</gene>
<dbReference type="GO" id="GO:0008716">
    <property type="term" value="F:D-alanine-D-alanine ligase activity"/>
    <property type="evidence" value="ECO:0007669"/>
    <property type="project" value="UniProtKB-UniRule"/>
</dbReference>
<dbReference type="GO" id="GO:0071555">
    <property type="term" value="P:cell wall organization"/>
    <property type="evidence" value="ECO:0007669"/>
    <property type="project" value="UniProtKB-KW"/>
</dbReference>
<comment type="cofactor">
    <cofactor evidence="18">
        <name>Mg(2+)</name>
        <dbReference type="ChEBI" id="CHEBI:18420"/>
    </cofactor>
    <cofactor evidence="18">
        <name>Mn(2+)</name>
        <dbReference type="ChEBI" id="CHEBI:29035"/>
    </cofactor>
    <text evidence="18">Binds 2 magnesium or manganese ions per subunit.</text>
</comment>
<dbReference type="InterPro" id="IPR011095">
    <property type="entry name" value="Dala_Dala_lig_C"/>
</dbReference>
<evidence type="ECO:0000256" key="3">
    <source>
        <dbReference type="ARBA" id="ARBA00010871"/>
    </source>
</evidence>
<evidence type="ECO:0000256" key="4">
    <source>
        <dbReference type="ARBA" id="ARBA00012216"/>
    </source>
</evidence>
<evidence type="ECO:0000256" key="15">
    <source>
        <dbReference type="ARBA" id="ARBA00047614"/>
    </source>
</evidence>
<keyword evidence="10 18" id="KW-0460">Magnesium</keyword>
<dbReference type="EMBL" id="MOEN01000004">
    <property type="protein sequence ID" value="OMH41105.1"/>
    <property type="molecule type" value="Genomic_DNA"/>
</dbReference>
<name>A0A1R1MMR2_9BACT</name>
<dbReference type="InterPro" id="IPR000291">
    <property type="entry name" value="D-Ala_lig_Van_CS"/>
</dbReference>
<evidence type="ECO:0000256" key="9">
    <source>
        <dbReference type="ARBA" id="ARBA00022840"/>
    </source>
</evidence>
<keyword evidence="5 16" id="KW-0963">Cytoplasm</keyword>
<evidence type="ECO:0000256" key="8">
    <source>
        <dbReference type="ARBA" id="ARBA00022741"/>
    </source>
</evidence>
<evidence type="ECO:0000256" key="16">
    <source>
        <dbReference type="HAMAP-Rule" id="MF_00047"/>
    </source>
</evidence>
<evidence type="ECO:0000256" key="7">
    <source>
        <dbReference type="ARBA" id="ARBA00022723"/>
    </source>
</evidence>
<dbReference type="EC" id="6.3.2.4" evidence="4 16"/>
<comment type="cofactor">
    <cofactor evidence="1">
        <name>Mn(2+)</name>
        <dbReference type="ChEBI" id="CHEBI:29035"/>
    </cofactor>
</comment>
<keyword evidence="11 16" id="KW-0133">Cell shape</keyword>
<protein>
    <recommendedName>
        <fullName evidence="4 16">D-alanine--D-alanine ligase</fullName>
        <ecNumber evidence="4 16">6.3.2.4</ecNumber>
    </recommendedName>
    <alternativeName>
        <fullName evidence="16">D-Ala-D-Ala ligase</fullName>
    </alternativeName>
    <alternativeName>
        <fullName evidence="16">D-alanylalanine synthetase</fullName>
    </alternativeName>
</protein>
<dbReference type="STRING" id="1914305.BLW93_01950"/>
<evidence type="ECO:0000256" key="1">
    <source>
        <dbReference type="ARBA" id="ARBA00001936"/>
    </source>
</evidence>
<dbReference type="GO" id="GO:0005737">
    <property type="term" value="C:cytoplasm"/>
    <property type="evidence" value="ECO:0007669"/>
    <property type="project" value="UniProtKB-SubCell"/>
</dbReference>
<evidence type="ECO:0000256" key="17">
    <source>
        <dbReference type="PIRSR" id="PIRSR039102-1"/>
    </source>
</evidence>
<dbReference type="GO" id="GO:0046872">
    <property type="term" value="F:metal ion binding"/>
    <property type="evidence" value="ECO:0007669"/>
    <property type="project" value="UniProtKB-KW"/>
</dbReference>
<dbReference type="OrthoDB" id="9813261at2"/>
<feature type="active site" evidence="17">
    <location>
        <position position="136"/>
    </location>
</feature>
<dbReference type="HAMAP" id="MF_00047">
    <property type="entry name" value="Dala_Dala_lig"/>
    <property type="match status" value="1"/>
</dbReference>
<evidence type="ECO:0000256" key="13">
    <source>
        <dbReference type="ARBA" id="ARBA00023211"/>
    </source>
</evidence>
<dbReference type="Gene3D" id="3.30.1490.20">
    <property type="entry name" value="ATP-grasp fold, A domain"/>
    <property type="match status" value="1"/>
</dbReference>
<dbReference type="GO" id="GO:0009252">
    <property type="term" value="P:peptidoglycan biosynthetic process"/>
    <property type="evidence" value="ECO:0007669"/>
    <property type="project" value="UniProtKB-UniRule"/>
</dbReference>
<dbReference type="Proteomes" id="UP000187408">
    <property type="component" value="Unassembled WGS sequence"/>
</dbReference>
<feature type="binding site" evidence="18">
    <location>
        <position position="256"/>
    </location>
    <ligand>
        <name>Mg(2+)</name>
        <dbReference type="ChEBI" id="CHEBI:18420"/>
        <label>2</label>
    </ligand>
</feature>
<dbReference type="InterPro" id="IPR011127">
    <property type="entry name" value="Dala_Dala_lig_N"/>
</dbReference>
<evidence type="ECO:0000256" key="12">
    <source>
        <dbReference type="ARBA" id="ARBA00022984"/>
    </source>
</evidence>
<dbReference type="PROSITE" id="PS50975">
    <property type="entry name" value="ATP_GRASP"/>
    <property type="match status" value="1"/>
</dbReference>
<dbReference type="PANTHER" id="PTHR23132:SF23">
    <property type="entry name" value="D-ALANINE--D-ALANINE LIGASE B"/>
    <property type="match status" value="1"/>
</dbReference>
<feature type="domain" description="ATP-grasp" evidence="20">
    <location>
        <begin position="98"/>
        <end position="289"/>
    </location>
</feature>
<dbReference type="InterPro" id="IPR005905">
    <property type="entry name" value="D_ala_D_ala"/>
</dbReference>
<dbReference type="FunFam" id="3.30.470.20:FF:000008">
    <property type="entry name" value="D-alanine--D-alanine ligase"/>
    <property type="match status" value="1"/>
</dbReference>
<comment type="catalytic activity">
    <reaction evidence="15 16">
        <text>2 D-alanine + ATP = D-alanyl-D-alanine + ADP + phosphate + H(+)</text>
        <dbReference type="Rhea" id="RHEA:11224"/>
        <dbReference type="ChEBI" id="CHEBI:15378"/>
        <dbReference type="ChEBI" id="CHEBI:30616"/>
        <dbReference type="ChEBI" id="CHEBI:43474"/>
        <dbReference type="ChEBI" id="CHEBI:57416"/>
        <dbReference type="ChEBI" id="CHEBI:57822"/>
        <dbReference type="ChEBI" id="CHEBI:456216"/>
        <dbReference type="EC" id="6.3.2.4"/>
    </reaction>
</comment>
<dbReference type="PROSITE" id="PS00844">
    <property type="entry name" value="DALA_DALA_LIGASE_2"/>
    <property type="match status" value="1"/>
</dbReference>
<sequence>MIVVLKGGPSPEAEVSRKSAAAVVKALKNLGYEVLDLELDENVAKNLIELKPQKVFIALHGVPGEDGSVQGLLETLRIPYTGCGVESSAICMDKDATKRILKSFGIPVPAGETYFSKKEVDWIEIPCVVKPARTGSTVGISVVKKQEELEKAVELAFKYDTKIIIEEFIEGRELTIPVLNGKALPIVGIIPEGGFYDYEAKYKKHTTKYEVPTQIPEKIAKKIRKLAEKIFHILECKGAVRIDLRLDEMNVPYILEVNTIPGMTERSLLPKSAEAAGITFEELIEEILKG</sequence>
<dbReference type="PIRSF" id="PIRSF039102">
    <property type="entry name" value="Ddl/VanB"/>
    <property type="match status" value="1"/>
</dbReference>
<keyword evidence="14 16" id="KW-0961">Cell wall biogenesis/degradation</keyword>
<feature type="active site" evidence="17">
    <location>
        <position position="12"/>
    </location>
</feature>
<dbReference type="InterPro" id="IPR016185">
    <property type="entry name" value="PreATP-grasp_dom_sf"/>
</dbReference>
<feature type="binding site" evidence="18">
    <location>
        <position position="243"/>
    </location>
    <ligand>
        <name>Mg(2+)</name>
        <dbReference type="ChEBI" id="CHEBI:18420"/>
        <label>1</label>
    </ligand>
</feature>
<evidence type="ECO:0000256" key="2">
    <source>
        <dbReference type="ARBA" id="ARBA00004496"/>
    </source>
</evidence>
<keyword evidence="9 19" id="KW-0067">ATP-binding</keyword>
<dbReference type="Pfam" id="PF01820">
    <property type="entry name" value="Dala_Dala_lig_N"/>
    <property type="match status" value="1"/>
</dbReference>
<comment type="similarity">
    <text evidence="3 16">Belongs to the D-alanine--D-alanine ligase family.</text>
</comment>
<dbReference type="Pfam" id="PF07478">
    <property type="entry name" value="Dala_Dala_lig_C"/>
    <property type="match status" value="1"/>
</dbReference>
<accession>A0A1R1MMR2</accession>
<organism evidence="21 22">
    <name type="scientific">Desulfurobacterium indicum</name>
    <dbReference type="NCBI Taxonomy" id="1914305"/>
    <lineage>
        <taxon>Bacteria</taxon>
        <taxon>Pseudomonadati</taxon>
        <taxon>Aquificota</taxon>
        <taxon>Aquificia</taxon>
        <taxon>Desulfurobacteriales</taxon>
        <taxon>Desulfurobacteriaceae</taxon>
        <taxon>Desulfurobacterium</taxon>
    </lineage>
</organism>
<keyword evidence="12 16" id="KW-0573">Peptidoglycan synthesis</keyword>
<evidence type="ECO:0000256" key="14">
    <source>
        <dbReference type="ARBA" id="ARBA00023316"/>
    </source>
</evidence>
<proteinExistence type="inferred from homology"/>
<keyword evidence="13 18" id="KW-0464">Manganese</keyword>
<comment type="subcellular location">
    <subcellularLocation>
        <location evidence="2 16">Cytoplasm</location>
    </subcellularLocation>
</comment>
<comment type="pathway">
    <text evidence="16">Cell wall biogenesis; peptidoglycan biosynthesis.</text>
</comment>
<dbReference type="InterPro" id="IPR013815">
    <property type="entry name" value="ATP_grasp_subdomain_1"/>
</dbReference>
<comment type="function">
    <text evidence="16">Cell wall formation.</text>
</comment>
<keyword evidence="8 19" id="KW-0547">Nucleotide-binding</keyword>
<feature type="binding site" evidence="18">
    <location>
        <position position="256"/>
    </location>
    <ligand>
        <name>Mg(2+)</name>
        <dbReference type="ChEBI" id="CHEBI:18420"/>
        <label>1</label>
    </ligand>
</feature>